<dbReference type="Proteomes" id="UP000786183">
    <property type="component" value="Unassembled WGS sequence"/>
</dbReference>
<dbReference type="EMBL" id="JACGBB010000003">
    <property type="protein sequence ID" value="MBZ7986858.1"/>
    <property type="molecule type" value="Genomic_DNA"/>
</dbReference>
<feature type="transmembrane region" description="Helical" evidence="1">
    <location>
        <begin position="34"/>
        <end position="54"/>
    </location>
</feature>
<protein>
    <submittedName>
        <fullName evidence="2">DUF2393 family protein</fullName>
    </submittedName>
</protein>
<feature type="transmembrane region" description="Helical" evidence="1">
    <location>
        <begin position="6"/>
        <end position="27"/>
    </location>
</feature>
<dbReference type="Pfam" id="PF09624">
    <property type="entry name" value="DUF2393"/>
    <property type="match status" value="1"/>
</dbReference>
<organism evidence="2 3">
    <name type="scientific">Campylobacter canadensis</name>
    <dbReference type="NCBI Taxonomy" id="449520"/>
    <lineage>
        <taxon>Bacteria</taxon>
        <taxon>Pseudomonadati</taxon>
        <taxon>Campylobacterota</taxon>
        <taxon>Epsilonproteobacteria</taxon>
        <taxon>Campylobacterales</taxon>
        <taxon>Campylobacteraceae</taxon>
        <taxon>Campylobacter</taxon>
    </lineage>
</organism>
<accession>A0ABS7WQ14</accession>
<proteinExistence type="predicted"/>
<gene>
    <name evidence="2" type="ORF">AVCANL283_01830</name>
</gene>
<keyword evidence="1" id="KW-0472">Membrane</keyword>
<sequence>MYFGALHIFSIFACIVLFAFVVFLFFYFLKDKKLIYLFSFCSFIIFFILCYSILLSIDAAFKKVALKNEENYLSSSDVMYLAYISNIGKYPVKSCTLTVRIINQKVQKVDGSIFDTSKSFESNRLAKPKNSYTYEYDYDVLISPNSQSVIRAKIPYPKHFSSYKLNTKISCK</sequence>
<dbReference type="InterPro" id="IPR013417">
    <property type="entry name" value="CHP02588"/>
</dbReference>
<name>A0ABS7WQ14_9BACT</name>
<evidence type="ECO:0000313" key="3">
    <source>
        <dbReference type="Proteomes" id="UP000786183"/>
    </source>
</evidence>
<keyword evidence="1" id="KW-1133">Transmembrane helix</keyword>
<evidence type="ECO:0000256" key="1">
    <source>
        <dbReference type="SAM" id="Phobius"/>
    </source>
</evidence>
<dbReference type="RefSeq" id="WP_224325159.1">
    <property type="nucleotide sequence ID" value="NZ_JACGBB010000003.1"/>
</dbReference>
<reference evidence="2 3" key="1">
    <citation type="submission" date="2020-07" db="EMBL/GenBank/DDBJ databases">
        <title>Transfer of Campylobacter canadensis to the novel genus Avispirillum gen. nov., that also includes two novel species recovered from migratory waterfowl: Avispirillum anseris sp. nov. and Avispirillum brantae sp. nov.</title>
        <authorList>
            <person name="Miller W.G."/>
            <person name="Chapman M.H."/>
            <person name="Yee E."/>
            <person name="Inglis G.D."/>
        </authorList>
    </citation>
    <scope>NUCLEOTIDE SEQUENCE [LARGE SCALE GENOMIC DNA]</scope>
    <source>
        <strain evidence="2 3">L283</strain>
    </source>
</reference>
<comment type="caution">
    <text evidence="2">The sequence shown here is derived from an EMBL/GenBank/DDBJ whole genome shotgun (WGS) entry which is preliminary data.</text>
</comment>
<evidence type="ECO:0000313" key="2">
    <source>
        <dbReference type="EMBL" id="MBZ7986858.1"/>
    </source>
</evidence>
<keyword evidence="1" id="KW-0812">Transmembrane</keyword>
<keyword evidence="3" id="KW-1185">Reference proteome</keyword>